<accession>C6HKV2</accession>
<dbReference type="VEuPathDB" id="FungiDB:HCDG_06833"/>
<evidence type="ECO:0000256" key="1">
    <source>
        <dbReference type="SAM" id="MobiDB-lite"/>
    </source>
</evidence>
<dbReference type="HOGENOM" id="CLU_1926968_0_0_1"/>
<protein>
    <submittedName>
        <fullName evidence="2">Uncharacterized protein</fullName>
    </submittedName>
</protein>
<name>C6HKV2_AJECH</name>
<evidence type="ECO:0000313" key="3">
    <source>
        <dbReference type="Proteomes" id="UP000002624"/>
    </source>
</evidence>
<gene>
    <name evidence="2" type="ORF">HCDG_06833</name>
</gene>
<dbReference type="Proteomes" id="UP000002624">
    <property type="component" value="Unassembled WGS sequence"/>
</dbReference>
<dbReference type="AlphaFoldDB" id="C6HKV2"/>
<organism evidence="2 3">
    <name type="scientific">Ajellomyces capsulatus (strain H143)</name>
    <name type="common">Darling's disease fungus</name>
    <name type="synonym">Histoplasma capsulatum</name>
    <dbReference type="NCBI Taxonomy" id="544712"/>
    <lineage>
        <taxon>Eukaryota</taxon>
        <taxon>Fungi</taxon>
        <taxon>Dikarya</taxon>
        <taxon>Ascomycota</taxon>
        <taxon>Pezizomycotina</taxon>
        <taxon>Eurotiomycetes</taxon>
        <taxon>Eurotiomycetidae</taxon>
        <taxon>Onygenales</taxon>
        <taxon>Ajellomycetaceae</taxon>
        <taxon>Histoplasma</taxon>
    </lineage>
</organism>
<reference evidence="3" key="1">
    <citation type="submission" date="2009-05" db="EMBL/GenBank/DDBJ databases">
        <title>The genome sequence of Ajellomyces capsulatus strain H143.</title>
        <authorList>
            <person name="Champion M."/>
            <person name="Cuomo C.A."/>
            <person name="Ma L.-J."/>
            <person name="Henn M.R."/>
            <person name="Sil A."/>
            <person name="Goldman B."/>
            <person name="Young S.K."/>
            <person name="Kodira C.D."/>
            <person name="Zeng Q."/>
            <person name="Koehrsen M."/>
            <person name="Alvarado L."/>
            <person name="Berlin A.M."/>
            <person name="Borenstein D."/>
            <person name="Chen Z."/>
            <person name="Engels R."/>
            <person name="Freedman E."/>
            <person name="Gellesch M."/>
            <person name="Goldberg J."/>
            <person name="Griggs A."/>
            <person name="Gujja S."/>
            <person name="Heiman D.I."/>
            <person name="Hepburn T.A."/>
            <person name="Howarth C."/>
            <person name="Jen D."/>
            <person name="Larson L."/>
            <person name="Lewis B."/>
            <person name="Mehta T."/>
            <person name="Park D."/>
            <person name="Pearson M."/>
            <person name="Roberts A."/>
            <person name="Saif S."/>
            <person name="Shea T.D."/>
            <person name="Shenoy N."/>
            <person name="Sisk P."/>
            <person name="Stolte C."/>
            <person name="Sykes S."/>
            <person name="Walk T."/>
            <person name="White J."/>
            <person name="Yandava C."/>
            <person name="Klein B."/>
            <person name="McEwen J.G."/>
            <person name="Puccia R."/>
            <person name="Goldman G.H."/>
            <person name="Felipe M.S."/>
            <person name="Nino-Vega G."/>
            <person name="San-Blas G."/>
            <person name="Taylor J.W."/>
            <person name="Mendoza L."/>
            <person name="Galagan J.E."/>
            <person name="Nusbaum C."/>
            <person name="Birren B.W."/>
        </authorList>
    </citation>
    <scope>NUCLEOTIDE SEQUENCE [LARGE SCALE GENOMIC DNA]</scope>
    <source>
        <strain evidence="3">H143</strain>
    </source>
</reference>
<evidence type="ECO:0000313" key="2">
    <source>
        <dbReference type="EMBL" id="EER38889.1"/>
    </source>
</evidence>
<sequence>MEQQHRRIHSAVDDVSPLSPATPTTKPQLDVLQSELCESTLIGLRRAGTAAIPGCWSRLGLSLDLNNLTRRYGAMPSEPDVQSLKISFGYLQQTRHRWGYFVDFENKNHKTMAFSQRPSTIFSGCNVLNTA</sequence>
<dbReference type="EMBL" id="GG692430">
    <property type="protein sequence ID" value="EER38889.1"/>
    <property type="molecule type" value="Genomic_DNA"/>
</dbReference>
<feature type="region of interest" description="Disordered" evidence="1">
    <location>
        <begin position="1"/>
        <end position="26"/>
    </location>
</feature>
<proteinExistence type="predicted"/>